<reference evidence="1" key="1">
    <citation type="submission" date="2014-05" db="EMBL/GenBank/DDBJ databases">
        <title>The transcriptome of the halophilic microalga Tetraselmis sp. GSL018 isolated from the Great Salt Lake, Utah.</title>
        <authorList>
            <person name="Jinkerson R.E."/>
            <person name="D'Adamo S."/>
            <person name="Posewitz M.C."/>
        </authorList>
    </citation>
    <scope>NUCLEOTIDE SEQUENCE</scope>
    <source>
        <strain evidence="1">GSL018</strain>
    </source>
</reference>
<gene>
    <name evidence="1" type="ORF">TSPGSL018_1652</name>
</gene>
<proteinExistence type="predicted"/>
<organism evidence="1">
    <name type="scientific">Tetraselmis sp. GSL018</name>
    <dbReference type="NCBI Taxonomy" id="582737"/>
    <lineage>
        <taxon>Eukaryota</taxon>
        <taxon>Viridiplantae</taxon>
        <taxon>Chlorophyta</taxon>
        <taxon>core chlorophytes</taxon>
        <taxon>Chlorodendrophyceae</taxon>
        <taxon>Chlorodendrales</taxon>
        <taxon>Chlorodendraceae</taxon>
        <taxon>Tetraselmis</taxon>
    </lineage>
</organism>
<sequence>MGLAGVESSGYALHRHGQGRALPACRALSFFTLPYSVKRRLRGFVRSAPTPAKDVVYVVARRIFAADE</sequence>
<accession>A0A061RLC1</accession>
<dbReference type="EMBL" id="GBEZ01014536">
    <property type="protein sequence ID" value="JAC71544.1"/>
    <property type="molecule type" value="Transcribed_RNA"/>
</dbReference>
<protein>
    <submittedName>
        <fullName evidence="1">Uncharacterized protein</fullName>
    </submittedName>
</protein>
<dbReference type="AlphaFoldDB" id="A0A061RLC1"/>
<feature type="non-terminal residue" evidence="1">
    <location>
        <position position="68"/>
    </location>
</feature>
<name>A0A061RLC1_9CHLO</name>
<evidence type="ECO:0000313" key="1">
    <source>
        <dbReference type="EMBL" id="JAC71544.1"/>
    </source>
</evidence>